<proteinExistence type="predicted"/>
<feature type="compositionally biased region" description="Basic and acidic residues" evidence="1">
    <location>
        <begin position="35"/>
        <end position="53"/>
    </location>
</feature>
<sequence length="53" mass="5877">MPEVAIETSKGQKSKTAELEEEDLSSIASLSNKDQISDEQTKQTTREEPTSNH</sequence>
<comment type="caution">
    <text evidence="2">The sequence shown here is derived from an EMBL/GenBank/DDBJ whole genome shotgun (WGS) entry which is preliminary data.</text>
</comment>
<reference evidence="2" key="1">
    <citation type="submission" date="2021-06" db="EMBL/GenBank/DDBJ databases">
        <authorList>
            <person name="Kallberg Y."/>
            <person name="Tangrot J."/>
            <person name="Rosling A."/>
        </authorList>
    </citation>
    <scope>NUCLEOTIDE SEQUENCE</scope>
    <source>
        <strain evidence="2">FL966</strain>
    </source>
</reference>
<evidence type="ECO:0000313" key="3">
    <source>
        <dbReference type="Proteomes" id="UP000789759"/>
    </source>
</evidence>
<keyword evidence="3" id="KW-1185">Reference proteome</keyword>
<dbReference type="EMBL" id="CAJVQA010008179">
    <property type="protein sequence ID" value="CAG8667941.1"/>
    <property type="molecule type" value="Genomic_DNA"/>
</dbReference>
<protein>
    <submittedName>
        <fullName evidence="2">19452_t:CDS:1</fullName>
    </submittedName>
</protein>
<evidence type="ECO:0000313" key="2">
    <source>
        <dbReference type="EMBL" id="CAG8667941.1"/>
    </source>
</evidence>
<gene>
    <name evidence="2" type="ORF">CPELLU_LOCUS10125</name>
</gene>
<feature type="non-terminal residue" evidence="2">
    <location>
        <position position="53"/>
    </location>
</feature>
<organism evidence="2 3">
    <name type="scientific">Cetraspora pellucida</name>
    <dbReference type="NCBI Taxonomy" id="1433469"/>
    <lineage>
        <taxon>Eukaryota</taxon>
        <taxon>Fungi</taxon>
        <taxon>Fungi incertae sedis</taxon>
        <taxon>Mucoromycota</taxon>
        <taxon>Glomeromycotina</taxon>
        <taxon>Glomeromycetes</taxon>
        <taxon>Diversisporales</taxon>
        <taxon>Gigasporaceae</taxon>
        <taxon>Cetraspora</taxon>
    </lineage>
</organism>
<evidence type="ECO:0000256" key="1">
    <source>
        <dbReference type="SAM" id="MobiDB-lite"/>
    </source>
</evidence>
<feature type="region of interest" description="Disordered" evidence="1">
    <location>
        <begin position="1"/>
        <end position="53"/>
    </location>
</feature>
<name>A0A9N9HDV9_9GLOM</name>
<accession>A0A9N9HDV9</accession>
<dbReference type="AlphaFoldDB" id="A0A9N9HDV9"/>
<dbReference type="Proteomes" id="UP000789759">
    <property type="component" value="Unassembled WGS sequence"/>
</dbReference>